<name>A0A8T0MQE3_PANVG</name>
<feature type="compositionally biased region" description="Basic residues" evidence="1">
    <location>
        <begin position="1"/>
        <end position="12"/>
    </location>
</feature>
<protein>
    <submittedName>
        <fullName evidence="2">Uncharacterized protein</fullName>
    </submittedName>
</protein>
<gene>
    <name evidence="2" type="ORF">PVAP13_9NG477914</name>
</gene>
<keyword evidence="3" id="KW-1185">Reference proteome</keyword>
<sequence length="253" mass="27150">MDQKRAQHRATSSRKIVAVDPATNGRRPAAAGRAHPPRGPLLAAAGQGHPPAAKAPPLFPRTCRGRRGISVAHSSRGPGVKTAPDLRAPSPGPDAAAPPPPPPRPTSPRRQDPPGRTDLELRPWSLRLAAEGRWQGIPSAYACAAGLHGRRRRRPRGGGRRRRGPARRKPWGEGGRPAAAAELELQPGCRIESREKPRPPRHYLGCRRGPGGARRRPGTEEGAVEVGGRARWRSSADEGEERGRHGDQGCGRH</sequence>
<accession>A0A8T0MQE3</accession>
<reference evidence="2" key="1">
    <citation type="submission" date="2020-05" db="EMBL/GenBank/DDBJ databases">
        <title>WGS assembly of Panicum virgatum.</title>
        <authorList>
            <person name="Lovell J.T."/>
            <person name="Jenkins J."/>
            <person name="Shu S."/>
            <person name="Juenger T.E."/>
            <person name="Schmutz J."/>
        </authorList>
    </citation>
    <scope>NUCLEOTIDE SEQUENCE</scope>
    <source>
        <strain evidence="2">AP13</strain>
    </source>
</reference>
<feature type="region of interest" description="Disordered" evidence="1">
    <location>
        <begin position="1"/>
        <end position="124"/>
    </location>
</feature>
<feature type="compositionally biased region" description="Basic residues" evidence="1">
    <location>
        <begin position="148"/>
        <end position="169"/>
    </location>
</feature>
<proteinExistence type="predicted"/>
<organism evidence="2 3">
    <name type="scientific">Panicum virgatum</name>
    <name type="common">Blackwell switchgrass</name>
    <dbReference type="NCBI Taxonomy" id="38727"/>
    <lineage>
        <taxon>Eukaryota</taxon>
        <taxon>Viridiplantae</taxon>
        <taxon>Streptophyta</taxon>
        <taxon>Embryophyta</taxon>
        <taxon>Tracheophyta</taxon>
        <taxon>Spermatophyta</taxon>
        <taxon>Magnoliopsida</taxon>
        <taxon>Liliopsida</taxon>
        <taxon>Poales</taxon>
        <taxon>Poaceae</taxon>
        <taxon>PACMAD clade</taxon>
        <taxon>Panicoideae</taxon>
        <taxon>Panicodae</taxon>
        <taxon>Paniceae</taxon>
        <taxon>Panicinae</taxon>
        <taxon>Panicum</taxon>
        <taxon>Panicum sect. Hiantes</taxon>
    </lineage>
</organism>
<evidence type="ECO:0000313" key="3">
    <source>
        <dbReference type="Proteomes" id="UP000823388"/>
    </source>
</evidence>
<dbReference type="AlphaFoldDB" id="A0A8T0MQE3"/>
<feature type="region of interest" description="Disordered" evidence="1">
    <location>
        <begin position="141"/>
        <end position="253"/>
    </location>
</feature>
<dbReference type="Proteomes" id="UP000823388">
    <property type="component" value="Chromosome 9N"/>
</dbReference>
<evidence type="ECO:0000256" key="1">
    <source>
        <dbReference type="SAM" id="MobiDB-lite"/>
    </source>
</evidence>
<feature type="compositionally biased region" description="Pro residues" evidence="1">
    <location>
        <begin position="90"/>
        <end position="106"/>
    </location>
</feature>
<dbReference type="EMBL" id="CM029054">
    <property type="protein sequence ID" value="KAG2539480.1"/>
    <property type="molecule type" value="Genomic_DNA"/>
</dbReference>
<feature type="compositionally biased region" description="Low complexity" evidence="1">
    <location>
        <begin position="25"/>
        <end position="34"/>
    </location>
</feature>
<evidence type="ECO:0000313" key="2">
    <source>
        <dbReference type="EMBL" id="KAG2539480.1"/>
    </source>
</evidence>
<feature type="compositionally biased region" description="Basic and acidic residues" evidence="1">
    <location>
        <begin position="109"/>
        <end position="121"/>
    </location>
</feature>
<comment type="caution">
    <text evidence="2">The sequence shown here is derived from an EMBL/GenBank/DDBJ whole genome shotgun (WGS) entry which is preliminary data.</text>
</comment>